<reference evidence="1 2" key="1">
    <citation type="submission" date="2017-01" db="EMBL/GenBank/DDBJ databases">
        <authorList>
            <person name="Mah S.A."/>
            <person name="Swanson W.J."/>
            <person name="Moy G.W."/>
            <person name="Vacquier V.D."/>
        </authorList>
    </citation>
    <scope>NUCLEOTIDE SEQUENCE [LARGE SCALE GENOMIC DNA]</scope>
    <source>
        <strain evidence="1 2">DSM 7027</strain>
    </source>
</reference>
<sequence length="63" mass="7118">MSDHEQALKRMGQLIDQLDNIGMSMQMPVPAEIHLKALRESVPEIRNEVRAIYDLLGGADVWS</sequence>
<dbReference type="Proteomes" id="UP000186895">
    <property type="component" value="Unassembled WGS sequence"/>
</dbReference>
<evidence type="ECO:0000313" key="2">
    <source>
        <dbReference type="Proteomes" id="UP000186895"/>
    </source>
</evidence>
<accession>A0A1N6Q2K0</accession>
<protein>
    <submittedName>
        <fullName evidence="1">Uncharacterized protein</fullName>
    </submittedName>
</protein>
<dbReference type="EMBL" id="FTMN01000002">
    <property type="protein sequence ID" value="SIQ10757.1"/>
    <property type="molecule type" value="Genomic_DNA"/>
</dbReference>
<evidence type="ECO:0000313" key="1">
    <source>
        <dbReference type="EMBL" id="SIQ10757.1"/>
    </source>
</evidence>
<proteinExistence type="predicted"/>
<organism evidence="1 2">
    <name type="scientific">Marinobacterium stanieri</name>
    <dbReference type="NCBI Taxonomy" id="49186"/>
    <lineage>
        <taxon>Bacteria</taxon>
        <taxon>Pseudomonadati</taxon>
        <taxon>Pseudomonadota</taxon>
        <taxon>Gammaproteobacteria</taxon>
        <taxon>Oceanospirillales</taxon>
        <taxon>Oceanospirillaceae</taxon>
        <taxon>Marinobacterium</taxon>
    </lineage>
</organism>
<dbReference type="STRING" id="49186.SAMN05421647_102206"/>
<dbReference type="RefSeq" id="WP_076461574.1">
    <property type="nucleotide sequence ID" value="NZ_FTMN01000002.1"/>
</dbReference>
<dbReference type="AlphaFoldDB" id="A0A1N6Q2K0"/>
<keyword evidence="2" id="KW-1185">Reference proteome</keyword>
<gene>
    <name evidence="1" type="ORF">SAMN05421647_102206</name>
</gene>
<name>A0A1N6Q2K0_9GAMM</name>